<dbReference type="Pfam" id="PF02659">
    <property type="entry name" value="Mntp"/>
    <property type="match status" value="1"/>
</dbReference>
<evidence type="ECO:0000313" key="11">
    <source>
        <dbReference type="Proteomes" id="UP001589628"/>
    </source>
</evidence>
<feature type="transmembrane region" description="Helical" evidence="8">
    <location>
        <begin position="34"/>
        <end position="60"/>
    </location>
</feature>
<dbReference type="EMBL" id="JBHLZN010000003">
    <property type="protein sequence ID" value="MFB9886731.1"/>
    <property type="molecule type" value="Genomic_DNA"/>
</dbReference>
<protein>
    <recommendedName>
        <fullName evidence="8">Putative manganese efflux pump MntP</fullName>
    </recommendedName>
</protein>
<dbReference type="PANTHER" id="PTHR35529">
    <property type="entry name" value="MANGANESE EFFLUX PUMP MNTP-RELATED"/>
    <property type="match status" value="1"/>
</dbReference>
<dbReference type="HAMAP" id="MF_01521">
    <property type="entry name" value="MntP_pump"/>
    <property type="match status" value="1"/>
</dbReference>
<organism evidence="10 11">
    <name type="scientific">Balneatrix alpica</name>
    <dbReference type="NCBI Taxonomy" id="75684"/>
    <lineage>
        <taxon>Bacteria</taxon>
        <taxon>Pseudomonadati</taxon>
        <taxon>Pseudomonadota</taxon>
        <taxon>Gammaproteobacteria</taxon>
        <taxon>Oceanospirillales</taxon>
        <taxon>Balneatrichaceae</taxon>
        <taxon>Balneatrix</taxon>
    </lineage>
</organism>
<comment type="caution">
    <text evidence="10">The sequence shown here is derived from an EMBL/GenBank/DDBJ whole genome shotgun (WGS) entry which is preliminary data.</text>
</comment>
<keyword evidence="3 8" id="KW-0812">Transmembrane</keyword>
<comment type="similarity">
    <text evidence="8">Belongs to the MntP (TC 9.B.29) family.</text>
</comment>
<feature type="chain" id="PRO_5046909153" description="Putative manganese efflux pump MntP" evidence="9">
    <location>
        <begin position="19"/>
        <end position="193"/>
    </location>
</feature>
<evidence type="ECO:0000256" key="8">
    <source>
        <dbReference type="HAMAP-Rule" id="MF_01521"/>
    </source>
</evidence>
<keyword evidence="9" id="KW-0732">Signal</keyword>
<evidence type="ECO:0000256" key="5">
    <source>
        <dbReference type="ARBA" id="ARBA00023065"/>
    </source>
</evidence>
<sequence>MTLSLFLIALAMSTDAFAVALARGTASPHVSLSIALRTGLFFGVVEGLTPVLGWLLGWLALPWIQAWDHWLAFALLVGLGLKMLYEGCQPAAPVEAQSPAFWSWGLLLTALATSMDALAVGISFALMEVPIALAALLIGLATTLMVSLGMLLGQHLGGWLGKKAECLGGLILLGIGGWILYEHLFGAAAMLAR</sequence>
<feature type="transmembrane region" description="Helical" evidence="8">
    <location>
        <begin position="101"/>
        <end position="124"/>
    </location>
</feature>
<evidence type="ECO:0000256" key="7">
    <source>
        <dbReference type="ARBA" id="ARBA00023211"/>
    </source>
</evidence>
<feature type="transmembrane region" description="Helical" evidence="8">
    <location>
        <begin position="171"/>
        <end position="192"/>
    </location>
</feature>
<gene>
    <name evidence="8" type="primary">mntP</name>
    <name evidence="10" type="ORF">ACFFLH_09935</name>
</gene>
<evidence type="ECO:0000256" key="9">
    <source>
        <dbReference type="SAM" id="SignalP"/>
    </source>
</evidence>
<evidence type="ECO:0000256" key="6">
    <source>
        <dbReference type="ARBA" id="ARBA00023136"/>
    </source>
</evidence>
<evidence type="ECO:0000256" key="2">
    <source>
        <dbReference type="ARBA" id="ARBA00022475"/>
    </source>
</evidence>
<comment type="subcellular location">
    <subcellularLocation>
        <location evidence="8">Cell membrane</location>
        <topology evidence="8">Multi-pass membrane protein</topology>
    </subcellularLocation>
</comment>
<feature type="signal peptide" evidence="9">
    <location>
        <begin position="1"/>
        <end position="18"/>
    </location>
</feature>
<dbReference type="InterPro" id="IPR022929">
    <property type="entry name" value="Put_MntP"/>
</dbReference>
<dbReference type="RefSeq" id="WP_027312416.1">
    <property type="nucleotide sequence ID" value="NZ_JBHLZN010000003.1"/>
</dbReference>
<keyword evidence="2 8" id="KW-1003">Cell membrane</keyword>
<reference evidence="10 11" key="1">
    <citation type="submission" date="2024-09" db="EMBL/GenBank/DDBJ databases">
        <authorList>
            <person name="Sun Q."/>
            <person name="Mori K."/>
        </authorList>
    </citation>
    <scope>NUCLEOTIDE SEQUENCE [LARGE SCALE GENOMIC DNA]</scope>
    <source>
        <strain evidence="10 11">ATCC 51285</strain>
    </source>
</reference>
<feature type="transmembrane region" description="Helical" evidence="8">
    <location>
        <begin position="131"/>
        <end position="151"/>
    </location>
</feature>
<keyword evidence="6 8" id="KW-0472">Membrane</keyword>
<dbReference type="Proteomes" id="UP001589628">
    <property type="component" value="Unassembled WGS sequence"/>
</dbReference>
<dbReference type="PANTHER" id="PTHR35529:SF1">
    <property type="entry name" value="MANGANESE EFFLUX PUMP MNTP-RELATED"/>
    <property type="match status" value="1"/>
</dbReference>
<keyword evidence="7 8" id="KW-0464">Manganese</keyword>
<evidence type="ECO:0000256" key="4">
    <source>
        <dbReference type="ARBA" id="ARBA00022989"/>
    </source>
</evidence>
<accession>A0ABV5ZBS0</accession>
<keyword evidence="5 8" id="KW-0406">Ion transport</keyword>
<evidence type="ECO:0000256" key="3">
    <source>
        <dbReference type="ARBA" id="ARBA00022692"/>
    </source>
</evidence>
<comment type="function">
    <text evidence="8">Probably functions as a manganese efflux pump.</text>
</comment>
<comment type="caution">
    <text evidence="8">Lacks conserved residue(s) required for the propagation of feature annotation.</text>
</comment>
<keyword evidence="1 8" id="KW-0813">Transport</keyword>
<name>A0ABV5ZBS0_9GAMM</name>
<proteinExistence type="inferred from homology"/>
<keyword evidence="4 8" id="KW-1133">Transmembrane helix</keyword>
<evidence type="ECO:0000313" key="10">
    <source>
        <dbReference type="EMBL" id="MFB9886731.1"/>
    </source>
</evidence>
<dbReference type="InterPro" id="IPR003810">
    <property type="entry name" value="Mntp/YtaF"/>
</dbReference>
<keyword evidence="11" id="KW-1185">Reference proteome</keyword>
<evidence type="ECO:0000256" key="1">
    <source>
        <dbReference type="ARBA" id="ARBA00022448"/>
    </source>
</evidence>